<dbReference type="GO" id="GO:0009279">
    <property type="term" value="C:cell outer membrane"/>
    <property type="evidence" value="ECO:0007669"/>
    <property type="project" value="UniProtKB-SubCell"/>
</dbReference>
<keyword evidence="2 8" id="KW-0813">Transport</keyword>
<name>A0A5B8LHZ2_9SPHN</name>
<evidence type="ECO:0000259" key="12">
    <source>
        <dbReference type="Pfam" id="PF07715"/>
    </source>
</evidence>
<evidence type="ECO:0000313" key="14">
    <source>
        <dbReference type="Proteomes" id="UP000315673"/>
    </source>
</evidence>
<evidence type="ECO:0000256" key="9">
    <source>
        <dbReference type="RuleBase" id="RU003357"/>
    </source>
</evidence>
<evidence type="ECO:0000256" key="10">
    <source>
        <dbReference type="SAM" id="MobiDB-lite"/>
    </source>
</evidence>
<dbReference type="SUPFAM" id="SSF56935">
    <property type="entry name" value="Porins"/>
    <property type="match status" value="1"/>
</dbReference>
<dbReference type="PANTHER" id="PTHR47234">
    <property type="match status" value="1"/>
</dbReference>
<dbReference type="PROSITE" id="PS52016">
    <property type="entry name" value="TONB_DEPENDENT_REC_3"/>
    <property type="match status" value="1"/>
</dbReference>
<evidence type="ECO:0000256" key="5">
    <source>
        <dbReference type="ARBA" id="ARBA00023077"/>
    </source>
</evidence>
<evidence type="ECO:0000256" key="8">
    <source>
        <dbReference type="PROSITE-ProRule" id="PRU01360"/>
    </source>
</evidence>
<dbReference type="InterPro" id="IPR012910">
    <property type="entry name" value="Plug_dom"/>
</dbReference>
<dbReference type="EMBL" id="CP042306">
    <property type="protein sequence ID" value="QDZ07937.1"/>
    <property type="molecule type" value="Genomic_DNA"/>
</dbReference>
<dbReference type="InterPro" id="IPR000531">
    <property type="entry name" value="Beta-barrel_TonB"/>
</dbReference>
<dbReference type="CDD" id="cd01347">
    <property type="entry name" value="ligand_gated_channel"/>
    <property type="match status" value="1"/>
</dbReference>
<dbReference type="AlphaFoldDB" id="A0A5B8LHZ2"/>
<dbReference type="InterPro" id="IPR037066">
    <property type="entry name" value="Plug_dom_sf"/>
</dbReference>
<comment type="subcellular location">
    <subcellularLocation>
        <location evidence="1 8">Cell outer membrane</location>
        <topology evidence="1 8">Multi-pass membrane protein</topology>
    </subcellularLocation>
</comment>
<keyword evidence="6 8" id="KW-0472">Membrane</keyword>
<keyword evidence="3 8" id="KW-1134">Transmembrane beta strand</keyword>
<dbReference type="OrthoDB" id="7051241at2"/>
<feature type="region of interest" description="Disordered" evidence="10">
    <location>
        <begin position="1"/>
        <end position="21"/>
    </location>
</feature>
<feature type="domain" description="TonB-dependent receptor plug" evidence="12">
    <location>
        <begin position="82"/>
        <end position="202"/>
    </location>
</feature>
<dbReference type="Gene3D" id="2.40.170.20">
    <property type="entry name" value="TonB-dependent receptor, beta-barrel domain"/>
    <property type="match status" value="1"/>
</dbReference>
<sequence>MTAYSLGSGSEGRRGPGAASRKVIMGKTTMRRTIIASLLTASAIALTTPAFAQDAPAEPQASEVPAADIIVTGSRIPGRTIADSPVPIDVIGGDALTNAGSSETNKVLRDLVPSFNFPQPSLTDGTDSVRPATLRGLAPDQALVLVNGKRRHTAALINLNGSVGRGSSSVDLNEIPPIAIDRVEVLRDGASSQYGSDAIAGVINIQLSKRTGVSGSVTFGKYDTTMSGVNEELGVQTTGGVPTVLTPGANAQADVLALNYGDEVRRHDGDTLTTALRVGLPVGDGGYLVLSGQFRDRDPTNRSGADPRRQYFTVGDPRELTFNRFSHGYGDGKTVDYNLFLNAGMNVGPNFELYAFGSYGIRDGTGAGFYRRSNDARNRDFAASTTTFVPYYADGFLPKIYSQIEDVAGAVGIKGDVGGFNADLSVVYGSNQLDYQTIDSFNVSLGGINSPRRFDAGGLAFGQTTANLDLSKKFDVGGLSSFGIAFGAEYRNENFKIRPGHPTSYIGGPYIANGAAPGAQVFPGFKPENAVDRSRDSYAAYAEVDADISKAFTLQAAGRYEHFSDFGSTVNGKVAARFEPIKGIAVRGSVSTGFRAPSLAQQYFSTTSTNNVGGTLIDIVTVPATSAIGTALGGKQLKAEKALNLAGGIALNPISGLSITADYYNIRIKDRVLLTENLQGTAVVNLLTAAGITGVTSARFFVNGADTRTQGVDIVASYRLPDFGAGKFSLTAGYNYNETKIIKRASLPSLPGLVLFGRQESFRITDGQPRTKLNLAVDWDLGPVGATFRTNRYGTVWVVNTGTLAQGLGTVAGDLKLTPKWVSDVELRFHPIDQVTLTLGADNVFDVYPDRLPIGGATGAAGFTPNSYFIPYSQFSPFGFNGRYLYGRVAFNF</sequence>
<evidence type="ECO:0000256" key="1">
    <source>
        <dbReference type="ARBA" id="ARBA00004571"/>
    </source>
</evidence>
<dbReference type="Gene3D" id="2.170.130.10">
    <property type="entry name" value="TonB-dependent receptor, plug domain"/>
    <property type="match status" value="1"/>
</dbReference>
<keyword evidence="4 8" id="KW-0812">Transmembrane</keyword>
<dbReference type="KEGG" id="spai:FPZ24_10950"/>
<keyword evidence="14" id="KW-1185">Reference proteome</keyword>
<protein>
    <submittedName>
        <fullName evidence="13">TonB-dependent receptor</fullName>
    </submittedName>
</protein>
<comment type="similarity">
    <text evidence="8 9">Belongs to the TonB-dependent receptor family.</text>
</comment>
<dbReference type="PANTHER" id="PTHR47234:SF3">
    <property type="entry name" value="SECRETIN_TONB SHORT N-TERMINAL DOMAIN-CONTAINING PROTEIN"/>
    <property type="match status" value="1"/>
</dbReference>
<evidence type="ECO:0000256" key="2">
    <source>
        <dbReference type="ARBA" id="ARBA00022448"/>
    </source>
</evidence>
<evidence type="ECO:0000256" key="6">
    <source>
        <dbReference type="ARBA" id="ARBA00023136"/>
    </source>
</evidence>
<evidence type="ECO:0000256" key="4">
    <source>
        <dbReference type="ARBA" id="ARBA00022692"/>
    </source>
</evidence>
<accession>A0A5B8LHZ2</accession>
<keyword evidence="5 9" id="KW-0798">TonB box</keyword>
<gene>
    <name evidence="13" type="ORF">FPZ24_10950</name>
</gene>
<keyword evidence="7 8" id="KW-0998">Cell outer membrane</keyword>
<dbReference type="InterPro" id="IPR039426">
    <property type="entry name" value="TonB-dep_rcpt-like"/>
</dbReference>
<keyword evidence="13" id="KW-0675">Receptor</keyword>
<evidence type="ECO:0000256" key="7">
    <source>
        <dbReference type="ARBA" id="ARBA00023237"/>
    </source>
</evidence>
<proteinExistence type="inferred from homology"/>
<evidence type="ECO:0000259" key="11">
    <source>
        <dbReference type="Pfam" id="PF00593"/>
    </source>
</evidence>
<dbReference type="Pfam" id="PF00593">
    <property type="entry name" value="TonB_dep_Rec_b-barrel"/>
    <property type="match status" value="1"/>
</dbReference>
<reference evidence="13 14" key="1">
    <citation type="submission" date="2019-07" db="EMBL/GenBank/DDBJ databases">
        <title>Full genome sequence of Sphingomonas sp. 4R-6-7(HKS19).</title>
        <authorList>
            <person name="Im W.-T."/>
        </authorList>
    </citation>
    <scope>NUCLEOTIDE SEQUENCE [LARGE SCALE GENOMIC DNA]</scope>
    <source>
        <strain evidence="13 14">HKS19</strain>
    </source>
</reference>
<dbReference type="Proteomes" id="UP000315673">
    <property type="component" value="Chromosome"/>
</dbReference>
<evidence type="ECO:0000313" key="13">
    <source>
        <dbReference type="EMBL" id="QDZ07937.1"/>
    </source>
</evidence>
<feature type="domain" description="TonB-dependent receptor-like beta-barrel" evidence="11">
    <location>
        <begin position="363"/>
        <end position="844"/>
    </location>
</feature>
<organism evidence="13 14">
    <name type="scientific">Sphingomonas panacisoli</name>
    <dbReference type="NCBI Taxonomy" id="1813879"/>
    <lineage>
        <taxon>Bacteria</taxon>
        <taxon>Pseudomonadati</taxon>
        <taxon>Pseudomonadota</taxon>
        <taxon>Alphaproteobacteria</taxon>
        <taxon>Sphingomonadales</taxon>
        <taxon>Sphingomonadaceae</taxon>
        <taxon>Sphingomonas</taxon>
    </lineage>
</organism>
<evidence type="ECO:0000256" key="3">
    <source>
        <dbReference type="ARBA" id="ARBA00022452"/>
    </source>
</evidence>
<dbReference type="Pfam" id="PF07715">
    <property type="entry name" value="Plug"/>
    <property type="match status" value="1"/>
</dbReference>
<dbReference type="InterPro" id="IPR036942">
    <property type="entry name" value="Beta-barrel_TonB_sf"/>
</dbReference>